<dbReference type="GeneID" id="92045576"/>
<name>A0ABR1WA66_9PEZI</name>
<dbReference type="Proteomes" id="UP001433268">
    <property type="component" value="Unassembled WGS sequence"/>
</dbReference>
<keyword evidence="3" id="KW-1185">Reference proteome</keyword>
<evidence type="ECO:0000313" key="3">
    <source>
        <dbReference type="Proteomes" id="UP001433268"/>
    </source>
</evidence>
<organism evidence="2 3">
    <name type="scientific">Apiospora hydei</name>
    <dbReference type="NCBI Taxonomy" id="1337664"/>
    <lineage>
        <taxon>Eukaryota</taxon>
        <taxon>Fungi</taxon>
        <taxon>Dikarya</taxon>
        <taxon>Ascomycota</taxon>
        <taxon>Pezizomycotina</taxon>
        <taxon>Sordariomycetes</taxon>
        <taxon>Xylariomycetidae</taxon>
        <taxon>Amphisphaeriales</taxon>
        <taxon>Apiosporaceae</taxon>
        <taxon>Apiospora</taxon>
    </lineage>
</organism>
<comment type="caution">
    <text evidence="2">The sequence shown here is derived from an EMBL/GenBank/DDBJ whole genome shotgun (WGS) entry which is preliminary data.</text>
</comment>
<dbReference type="RefSeq" id="XP_066667858.1">
    <property type="nucleotide sequence ID" value="XM_066812516.1"/>
</dbReference>
<proteinExistence type="predicted"/>
<reference evidence="2 3" key="1">
    <citation type="submission" date="2023-01" db="EMBL/GenBank/DDBJ databases">
        <title>Analysis of 21 Apiospora genomes using comparative genomics revels a genus with tremendous synthesis potential of carbohydrate active enzymes and secondary metabolites.</title>
        <authorList>
            <person name="Sorensen T."/>
        </authorList>
    </citation>
    <scope>NUCLEOTIDE SEQUENCE [LARGE SCALE GENOMIC DNA]</scope>
    <source>
        <strain evidence="2 3">CBS 114990</strain>
    </source>
</reference>
<dbReference type="EMBL" id="JAQQWN010000006">
    <property type="protein sequence ID" value="KAK8080383.1"/>
    <property type="molecule type" value="Genomic_DNA"/>
</dbReference>
<gene>
    <name evidence="2" type="ORF">PG997_008201</name>
</gene>
<evidence type="ECO:0000313" key="2">
    <source>
        <dbReference type="EMBL" id="KAK8080383.1"/>
    </source>
</evidence>
<evidence type="ECO:0000256" key="1">
    <source>
        <dbReference type="SAM" id="MobiDB-lite"/>
    </source>
</evidence>
<protein>
    <submittedName>
        <fullName evidence="2">Uncharacterized protein</fullName>
    </submittedName>
</protein>
<accession>A0ABR1WA66</accession>
<feature type="compositionally biased region" description="Polar residues" evidence="1">
    <location>
        <begin position="1"/>
        <end position="14"/>
    </location>
</feature>
<sequence>MPTDNPSTMPSPTDQCKRSDDGDLKGREPTVSRNTLPSGEPQPSPQAGIEDMRRILLDKAKDHDSLFFIENSYVETMRCRYKYCQKEHTIVVFYHVDCFEKLADLSKADFVNRLHPLTRTTTPIPSWPGRSRHFLDDGAKKLVRHWLESIRALIARSDGDPQKQVDSKLIHLTHGSAPIENDDPEDKEDGYLFYHFAPRNLHDPEALNDLDSLSPMLDKWYTATQVVSKATNTGLHKQALRTYSEEEFEAIKRLSRISK</sequence>
<feature type="region of interest" description="Disordered" evidence="1">
    <location>
        <begin position="1"/>
        <end position="49"/>
    </location>
</feature>
<feature type="compositionally biased region" description="Basic and acidic residues" evidence="1">
    <location>
        <begin position="15"/>
        <end position="30"/>
    </location>
</feature>